<dbReference type="RefSeq" id="WP_198916571.1">
    <property type="nucleotide sequence ID" value="NZ_JAEKPD010000010.1"/>
</dbReference>
<reference evidence="1" key="1">
    <citation type="submission" date="2020-12" db="EMBL/GenBank/DDBJ databases">
        <title>Bacterial taxonomy.</title>
        <authorList>
            <person name="Pan X."/>
        </authorList>
    </citation>
    <scope>NUCLEOTIDE SEQUENCE</scope>
    <source>
        <strain evidence="1">KCTC 52957</strain>
    </source>
</reference>
<proteinExistence type="predicted"/>
<keyword evidence="2" id="KW-1185">Reference proteome</keyword>
<evidence type="ECO:0000313" key="2">
    <source>
        <dbReference type="Proteomes" id="UP000642488"/>
    </source>
</evidence>
<dbReference type="AlphaFoldDB" id="A0A934MEF3"/>
<protein>
    <submittedName>
        <fullName evidence="1">DUF2125 domain-containing protein</fullName>
    </submittedName>
</protein>
<dbReference type="Pfam" id="PF09898">
    <property type="entry name" value="DUF2125"/>
    <property type="match status" value="1"/>
</dbReference>
<accession>A0A934MEF3</accession>
<gene>
    <name evidence="1" type="ORF">ILP92_11630</name>
</gene>
<dbReference type="Proteomes" id="UP000642488">
    <property type="component" value="Unassembled WGS sequence"/>
</dbReference>
<dbReference type="InterPro" id="IPR018666">
    <property type="entry name" value="DUF2125"/>
</dbReference>
<evidence type="ECO:0000313" key="1">
    <source>
        <dbReference type="EMBL" id="MBJ3763396.1"/>
    </source>
</evidence>
<sequence>MKKLIIVVIAAAIVWSGYWFVGAHFLNNGLARGLDDLRRAGWTLNEPDYSVRGFPNRFDTTFSDVDVVSPDGTAIQAAFFQILALSYKPNQIIAALPPRITMQGPAGEVTFTNEKARGSVTLQTAPSLPLDHATFVIDKLRVDTESESLSMDQLRVATRIPEGAPDARHQNVGVIAANVALPRPMQERLSAKGLGEVEQIRLDTTLDFAAPIDRTALESLPVVDRIDLHDLSFLWGGIELSGNGLLEVGADGRPQGTIDLLIENWRTALDIAVSIGLFAEDRQSQIERVLSFFGDGDDLEVSLDFRNGLTMLGPLPIGPAPRLR</sequence>
<name>A0A934MEF3_9RHOB</name>
<organism evidence="1 2">
    <name type="scientific">Palleronia pontilimi</name>
    <dbReference type="NCBI Taxonomy" id="1964209"/>
    <lineage>
        <taxon>Bacteria</taxon>
        <taxon>Pseudomonadati</taxon>
        <taxon>Pseudomonadota</taxon>
        <taxon>Alphaproteobacteria</taxon>
        <taxon>Rhodobacterales</taxon>
        <taxon>Roseobacteraceae</taxon>
        <taxon>Palleronia</taxon>
    </lineage>
</organism>
<dbReference type="EMBL" id="JAEKPD010000010">
    <property type="protein sequence ID" value="MBJ3763396.1"/>
    <property type="molecule type" value="Genomic_DNA"/>
</dbReference>
<comment type="caution">
    <text evidence="1">The sequence shown here is derived from an EMBL/GenBank/DDBJ whole genome shotgun (WGS) entry which is preliminary data.</text>
</comment>